<evidence type="ECO:0000313" key="2">
    <source>
        <dbReference type="EMBL" id="GAF95477.1"/>
    </source>
</evidence>
<dbReference type="EMBL" id="BARS01018525">
    <property type="protein sequence ID" value="GAF95477.1"/>
    <property type="molecule type" value="Genomic_DNA"/>
</dbReference>
<dbReference type="InterPro" id="IPR036388">
    <property type="entry name" value="WH-like_DNA-bd_sf"/>
</dbReference>
<organism evidence="2">
    <name type="scientific">marine sediment metagenome</name>
    <dbReference type="NCBI Taxonomy" id="412755"/>
    <lineage>
        <taxon>unclassified sequences</taxon>
        <taxon>metagenomes</taxon>
        <taxon>ecological metagenomes</taxon>
    </lineage>
</organism>
<sequence>GCTKCKEEKELEEFYKDKQKRSGFRSSCKDCYDKFSIESHKKFPWKKTLYKIKSRCNNINDNSYSRYGGRGIKCRITAEEIKKLWFRDKAYEMEKPSIDREDNDGHYEFGNCRYMELVENIKRAHIIPVLQFDLDGNFIREFVSIMDAERNTGIDNRQICRVTKKQRKQCHGFIWKYKENTT</sequence>
<dbReference type="Gene3D" id="1.10.10.10">
    <property type="entry name" value="Winged helix-like DNA-binding domain superfamily/Winged helix DNA-binding domain"/>
    <property type="match status" value="1"/>
</dbReference>
<dbReference type="SMART" id="SM00497">
    <property type="entry name" value="IENR1"/>
    <property type="match status" value="1"/>
</dbReference>
<dbReference type="SUPFAM" id="SSF64496">
    <property type="entry name" value="DNA-binding domain of intron-encoded endonucleases"/>
    <property type="match status" value="1"/>
</dbReference>
<proteinExistence type="predicted"/>
<dbReference type="Pfam" id="PF07453">
    <property type="entry name" value="NUMOD1"/>
    <property type="match status" value="1"/>
</dbReference>
<gene>
    <name evidence="2" type="ORF">S01H1_30143</name>
</gene>
<reference evidence="2" key="1">
    <citation type="journal article" date="2014" name="Front. Microbiol.">
        <title>High frequency of phylogenetically diverse reductive dehalogenase-homologous genes in deep subseafloor sedimentary metagenomes.</title>
        <authorList>
            <person name="Kawai M."/>
            <person name="Futagami T."/>
            <person name="Toyoda A."/>
            <person name="Takaki Y."/>
            <person name="Nishi S."/>
            <person name="Hori S."/>
            <person name="Arai W."/>
            <person name="Tsubouchi T."/>
            <person name="Morono Y."/>
            <person name="Uchiyama I."/>
            <person name="Ito T."/>
            <person name="Fujiyama A."/>
            <person name="Inagaki F."/>
            <person name="Takami H."/>
        </authorList>
    </citation>
    <scope>NUCLEOTIDE SEQUENCE</scope>
    <source>
        <strain evidence="2">Expedition CK06-06</strain>
    </source>
</reference>
<name>X0U546_9ZZZZ</name>
<feature type="non-terminal residue" evidence="2">
    <location>
        <position position="1"/>
    </location>
</feature>
<feature type="domain" description="Nuclease-associated modular DNA-binding 1" evidence="1">
    <location>
        <begin position="127"/>
        <end position="157"/>
    </location>
</feature>
<dbReference type="InterPro" id="IPR010896">
    <property type="entry name" value="NUMOD1"/>
</dbReference>
<comment type="caution">
    <text evidence="2">The sequence shown here is derived from an EMBL/GenBank/DDBJ whole genome shotgun (WGS) entry which is preliminary data.</text>
</comment>
<dbReference type="AlphaFoldDB" id="X0U546"/>
<evidence type="ECO:0000259" key="1">
    <source>
        <dbReference type="Pfam" id="PF07453"/>
    </source>
</evidence>
<protein>
    <recommendedName>
        <fullName evidence="1">Nuclease-associated modular DNA-binding 1 domain-containing protein</fullName>
    </recommendedName>
</protein>
<dbReference type="InterPro" id="IPR003647">
    <property type="entry name" value="Intron_nuc_1_rpt"/>
</dbReference>
<accession>X0U546</accession>